<dbReference type="AlphaFoldDB" id="A0A9D4RNL9"/>
<sequence>MPTEMFDELLNRVGSRCQKTDTHCRKALDQGLKLTITLRHLASGDKYPSLLYV</sequence>
<keyword evidence="2" id="KW-1185">Reference proteome</keyword>
<comment type="caution">
    <text evidence="1">The sequence shown here is derived from an EMBL/GenBank/DDBJ whole genome shotgun (WGS) entry which is preliminary data.</text>
</comment>
<evidence type="ECO:0000313" key="1">
    <source>
        <dbReference type="EMBL" id="KAH3875581.1"/>
    </source>
</evidence>
<proteinExistence type="predicted"/>
<reference evidence="1" key="2">
    <citation type="submission" date="2020-11" db="EMBL/GenBank/DDBJ databases">
        <authorList>
            <person name="McCartney M.A."/>
            <person name="Auch B."/>
            <person name="Kono T."/>
            <person name="Mallez S."/>
            <person name="Becker A."/>
            <person name="Gohl D.M."/>
            <person name="Silverstein K.A.T."/>
            <person name="Koren S."/>
            <person name="Bechman K.B."/>
            <person name="Herman A."/>
            <person name="Abrahante J.E."/>
            <person name="Garbe J."/>
        </authorList>
    </citation>
    <scope>NUCLEOTIDE SEQUENCE</scope>
    <source>
        <strain evidence="1">Duluth1</strain>
        <tissue evidence="1">Whole animal</tissue>
    </source>
</reference>
<protein>
    <submittedName>
        <fullName evidence="1">Uncharacterized protein</fullName>
    </submittedName>
</protein>
<organism evidence="1 2">
    <name type="scientific">Dreissena polymorpha</name>
    <name type="common">Zebra mussel</name>
    <name type="synonym">Mytilus polymorpha</name>
    <dbReference type="NCBI Taxonomy" id="45954"/>
    <lineage>
        <taxon>Eukaryota</taxon>
        <taxon>Metazoa</taxon>
        <taxon>Spiralia</taxon>
        <taxon>Lophotrochozoa</taxon>
        <taxon>Mollusca</taxon>
        <taxon>Bivalvia</taxon>
        <taxon>Autobranchia</taxon>
        <taxon>Heteroconchia</taxon>
        <taxon>Euheterodonta</taxon>
        <taxon>Imparidentia</taxon>
        <taxon>Neoheterodontei</taxon>
        <taxon>Myida</taxon>
        <taxon>Dreissenoidea</taxon>
        <taxon>Dreissenidae</taxon>
        <taxon>Dreissena</taxon>
    </lineage>
</organism>
<accession>A0A9D4RNL9</accession>
<dbReference type="EMBL" id="JAIWYP010000002">
    <property type="protein sequence ID" value="KAH3875581.1"/>
    <property type="molecule type" value="Genomic_DNA"/>
</dbReference>
<gene>
    <name evidence="1" type="ORF">DPMN_038850</name>
</gene>
<name>A0A9D4RNL9_DREPO</name>
<dbReference type="Proteomes" id="UP000828390">
    <property type="component" value="Unassembled WGS sequence"/>
</dbReference>
<evidence type="ECO:0000313" key="2">
    <source>
        <dbReference type="Proteomes" id="UP000828390"/>
    </source>
</evidence>
<reference evidence="1" key="1">
    <citation type="journal article" date="2019" name="bioRxiv">
        <title>The Genome of the Zebra Mussel, Dreissena polymorpha: A Resource for Invasive Species Research.</title>
        <authorList>
            <person name="McCartney M.A."/>
            <person name="Auch B."/>
            <person name="Kono T."/>
            <person name="Mallez S."/>
            <person name="Zhang Y."/>
            <person name="Obille A."/>
            <person name="Becker A."/>
            <person name="Abrahante J.E."/>
            <person name="Garbe J."/>
            <person name="Badalamenti J.P."/>
            <person name="Herman A."/>
            <person name="Mangelson H."/>
            <person name="Liachko I."/>
            <person name="Sullivan S."/>
            <person name="Sone E.D."/>
            <person name="Koren S."/>
            <person name="Silverstein K.A.T."/>
            <person name="Beckman K.B."/>
            <person name="Gohl D.M."/>
        </authorList>
    </citation>
    <scope>NUCLEOTIDE SEQUENCE</scope>
    <source>
        <strain evidence="1">Duluth1</strain>
        <tissue evidence="1">Whole animal</tissue>
    </source>
</reference>